<feature type="binding site" evidence="1">
    <location>
        <position position="149"/>
    </location>
    <ligand>
        <name>ATP</name>
        <dbReference type="ChEBI" id="CHEBI:30616"/>
    </ligand>
</feature>
<evidence type="ECO:0008006" key="5">
    <source>
        <dbReference type="Google" id="ProtNLM"/>
    </source>
</evidence>
<dbReference type="PANTHER" id="PTHR45631:SF68">
    <property type="entry name" value="REPEAT FAMILY PROTEIN, PUTATIVE, EXPRESSED-RELATED"/>
    <property type="match status" value="1"/>
</dbReference>
<keyword evidence="4" id="KW-1185">Reference proteome</keyword>
<reference evidence="3" key="1">
    <citation type="submission" date="2024-02" db="EMBL/GenBank/DDBJ databases">
        <authorList>
            <consortium name="ELIXIR-Norway"/>
            <consortium name="Elixir Norway"/>
        </authorList>
    </citation>
    <scope>NUCLEOTIDE SEQUENCE</scope>
</reference>
<gene>
    <name evidence="3" type="ORF">CSSPTR1EN2_LOCUS22484</name>
</gene>
<dbReference type="SUPFAM" id="SSF56112">
    <property type="entry name" value="Protein kinase-like (PK-like)"/>
    <property type="match status" value="1"/>
</dbReference>
<dbReference type="Proteomes" id="UP001497512">
    <property type="component" value="Chromosome 8"/>
</dbReference>
<evidence type="ECO:0000256" key="2">
    <source>
        <dbReference type="SAM" id="MobiDB-lite"/>
    </source>
</evidence>
<evidence type="ECO:0000313" key="4">
    <source>
        <dbReference type="Proteomes" id="UP001497512"/>
    </source>
</evidence>
<dbReference type="InterPro" id="IPR011009">
    <property type="entry name" value="Kinase-like_dom_sf"/>
</dbReference>
<dbReference type="PROSITE" id="PS00107">
    <property type="entry name" value="PROTEIN_KINASE_ATP"/>
    <property type="match status" value="1"/>
</dbReference>
<feature type="compositionally biased region" description="Basic and acidic residues" evidence="2">
    <location>
        <begin position="16"/>
        <end position="26"/>
    </location>
</feature>
<sequence>MVDPKRYAEASTGRPVKTDEPNESRAKSVLPQAKGTNKRVLHSSIIRHKPNDASLESEVFFHKGAGSPPLVNIPAYFDRESNLATHSRLRETSFPVPSASKRRKNSEPCRYTLLEVMDMSDNFAKKIGEGRSGTVYHGKLLTGREVAVKVWTPLSSHSAAQEFEQFQRVSRPNT</sequence>
<dbReference type="EMBL" id="OZ019900">
    <property type="protein sequence ID" value="CAK9234972.1"/>
    <property type="molecule type" value="Genomic_DNA"/>
</dbReference>
<dbReference type="Gene3D" id="3.30.200.20">
    <property type="entry name" value="Phosphorylase Kinase, domain 1"/>
    <property type="match status" value="1"/>
</dbReference>
<proteinExistence type="predicted"/>
<accession>A0ABP0V3A6</accession>
<protein>
    <recommendedName>
        <fullName evidence="5">Protein kinase domain-containing protein</fullName>
    </recommendedName>
</protein>
<dbReference type="InterPro" id="IPR017441">
    <property type="entry name" value="Protein_kinase_ATP_BS"/>
</dbReference>
<dbReference type="PANTHER" id="PTHR45631">
    <property type="entry name" value="OS07G0107800 PROTEIN-RELATED"/>
    <property type="match status" value="1"/>
</dbReference>
<evidence type="ECO:0000256" key="1">
    <source>
        <dbReference type="PROSITE-ProRule" id="PRU10141"/>
    </source>
</evidence>
<evidence type="ECO:0000313" key="3">
    <source>
        <dbReference type="EMBL" id="CAK9234972.1"/>
    </source>
</evidence>
<keyword evidence="1" id="KW-0067">ATP-binding</keyword>
<organism evidence="3 4">
    <name type="scientific">Sphagnum troendelagicum</name>
    <dbReference type="NCBI Taxonomy" id="128251"/>
    <lineage>
        <taxon>Eukaryota</taxon>
        <taxon>Viridiplantae</taxon>
        <taxon>Streptophyta</taxon>
        <taxon>Embryophyta</taxon>
        <taxon>Bryophyta</taxon>
        <taxon>Sphagnophytina</taxon>
        <taxon>Sphagnopsida</taxon>
        <taxon>Sphagnales</taxon>
        <taxon>Sphagnaceae</taxon>
        <taxon>Sphagnum</taxon>
    </lineage>
</organism>
<name>A0ABP0V3A6_9BRYO</name>
<keyword evidence="1" id="KW-0547">Nucleotide-binding</keyword>
<feature type="compositionally biased region" description="Basic residues" evidence="2">
    <location>
        <begin position="36"/>
        <end position="48"/>
    </location>
</feature>
<feature type="region of interest" description="Disordered" evidence="2">
    <location>
        <begin position="1"/>
        <end position="48"/>
    </location>
</feature>